<accession>A0A2N5S1K7</accession>
<evidence type="ECO:0000313" key="6">
    <source>
        <dbReference type="Proteomes" id="UP000235392"/>
    </source>
</evidence>
<evidence type="ECO:0000256" key="2">
    <source>
        <dbReference type="SAM" id="SignalP"/>
    </source>
</evidence>
<dbReference type="EMBL" id="PGCJ01001252">
    <property type="protein sequence ID" value="PLW07137.1"/>
    <property type="molecule type" value="Genomic_DNA"/>
</dbReference>
<keyword evidence="5" id="KW-1185">Reference proteome</keyword>
<evidence type="ECO:0000256" key="1">
    <source>
        <dbReference type="SAM" id="MobiDB-lite"/>
    </source>
</evidence>
<sequence length="177" mass="19377">MKITGTTIINIVLLSLSAVCALELASTSPEEIPHFGPEHWQRLGNWRIPPAGWKSGEYQRDTTGSGVNKEPVLVLGTEGPALEVSALEQGKLLIFNGSPHTLKYRLINQERYYDIRQDVEWLFSLEGEMEPNGQFTISANHIVAEVGVKPPKLTTSPSNQGAGASGKRPRREAATSE</sequence>
<dbReference type="Proteomes" id="UP000235388">
    <property type="component" value="Unassembled WGS sequence"/>
</dbReference>
<protein>
    <submittedName>
        <fullName evidence="3">Uncharacterized protein</fullName>
    </submittedName>
</protein>
<dbReference type="AlphaFoldDB" id="A0A2N5S1K7"/>
<organism evidence="3 5">
    <name type="scientific">Puccinia coronata f. sp. avenae</name>
    <dbReference type="NCBI Taxonomy" id="200324"/>
    <lineage>
        <taxon>Eukaryota</taxon>
        <taxon>Fungi</taxon>
        <taxon>Dikarya</taxon>
        <taxon>Basidiomycota</taxon>
        <taxon>Pucciniomycotina</taxon>
        <taxon>Pucciniomycetes</taxon>
        <taxon>Pucciniales</taxon>
        <taxon>Pucciniaceae</taxon>
        <taxon>Puccinia</taxon>
    </lineage>
</organism>
<feature type="chain" id="PRO_5015083462" evidence="2">
    <location>
        <begin position="22"/>
        <end position="177"/>
    </location>
</feature>
<proteinExistence type="predicted"/>
<gene>
    <name evidence="3" type="ORF">PCANC_24851</name>
    <name evidence="4" type="ORF">PCASD_13983</name>
</gene>
<evidence type="ECO:0000313" key="4">
    <source>
        <dbReference type="EMBL" id="PLW35413.1"/>
    </source>
</evidence>
<keyword evidence="2" id="KW-0732">Signal</keyword>
<dbReference type="Proteomes" id="UP000235392">
    <property type="component" value="Unassembled WGS sequence"/>
</dbReference>
<reference evidence="5 6" key="1">
    <citation type="submission" date="2017-11" db="EMBL/GenBank/DDBJ databases">
        <title>De novo assembly and phasing of dikaryotic genomes from two isolates of Puccinia coronata f. sp. avenae, the causal agent of oat crown rust.</title>
        <authorList>
            <person name="Miller M.E."/>
            <person name="Zhang Y."/>
            <person name="Omidvar V."/>
            <person name="Sperschneider J."/>
            <person name="Schwessinger B."/>
            <person name="Raley C."/>
            <person name="Palmer J.M."/>
            <person name="Garnica D."/>
            <person name="Upadhyaya N."/>
            <person name="Rathjen J."/>
            <person name="Taylor J.M."/>
            <person name="Park R.F."/>
            <person name="Dodds P.N."/>
            <person name="Hirsch C.D."/>
            <person name="Kianian S.F."/>
            <person name="Figueroa M."/>
        </authorList>
    </citation>
    <scope>NUCLEOTIDE SEQUENCE [LARGE SCALE GENOMIC DNA]</scope>
    <source>
        <strain evidence="3">12NC29</strain>
        <strain evidence="4">12SD80</strain>
    </source>
</reference>
<name>A0A2N5S1K7_9BASI</name>
<feature type="compositionally biased region" description="Polar residues" evidence="1">
    <location>
        <begin position="153"/>
        <end position="162"/>
    </location>
</feature>
<feature type="region of interest" description="Disordered" evidence="1">
    <location>
        <begin position="149"/>
        <end position="177"/>
    </location>
</feature>
<dbReference type="EMBL" id="PGCI01000178">
    <property type="protein sequence ID" value="PLW35413.1"/>
    <property type="molecule type" value="Genomic_DNA"/>
</dbReference>
<evidence type="ECO:0000313" key="5">
    <source>
        <dbReference type="Proteomes" id="UP000235388"/>
    </source>
</evidence>
<feature type="signal peptide" evidence="2">
    <location>
        <begin position="1"/>
        <end position="21"/>
    </location>
</feature>
<evidence type="ECO:0000313" key="3">
    <source>
        <dbReference type="EMBL" id="PLW07137.1"/>
    </source>
</evidence>
<comment type="caution">
    <text evidence="3">The sequence shown here is derived from an EMBL/GenBank/DDBJ whole genome shotgun (WGS) entry which is preliminary data.</text>
</comment>